<keyword evidence="2" id="KW-0812">Transmembrane</keyword>
<evidence type="ECO:0000313" key="5">
    <source>
        <dbReference type="Proteomes" id="UP000034837"/>
    </source>
</evidence>
<dbReference type="EMBL" id="LCDO01000001">
    <property type="protein sequence ID" value="KKS57383.1"/>
    <property type="molecule type" value="Genomic_DNA"/>
</dbReference>
<dbReference type="AlphaFoldDB" id="A0A0G1D5P7"/>
<dbReference type="Proteomes" id="UP000034837">
    <property type="component" value="Unassembled WGS sequence"/>
</dbReference>
<dbReference type="SUPFAM" id="SSF53756">
    <property type="entry name" value="UDP-Glycosyltransferase/glycogen phosphorylase"/>
    <property type="match status" value="1"/>
</dbReference>
<evidence type="ECO:0000259" key="3">
    <source>
        <dbReference type="Pfam" id="PF00534"/>
    </source>
</evidence>
<accession>A0A0G1D5P7</accession>
<evidence type="ECO:0000256" key="2">
    <source>
        <dbReference type="SAM" id="Phobius"/>
    </source>
</evidence>
<dbReference type="InterPro" id="IPR001296">
    <property type="entry name" value="Glyco_trans_1"/>
</dbReference>
<keyword evidence="2" id="KW-0472">Membrane</keyword>
<organism evidence="4 5">
    <name type="scientific">Candidatus Magasanikbacteria bacterium GW2011_GWA2_42_32</name>
    <dbReference type="NCBI Taxonomy" id="1619039"/>
    <lineage>
        <taxon>Bacteria</taxon>
        <taxon>Candidatus Magasanikiibacteriota</taxon>
    </lineage>
</organism>
<dbReference type="PANTHER" id="PTHR46401">
    <property type="entry name" value="GLYCOSYLTRANSFERASE WBBK-RELATED"/>
    <property type="match status" value="1"/>
</dbReference>
<dbReference type="CDD" id="cd03801">
    <property type="entry name" value="GT4_PimA-like"/>
    <property type="match status" value="1"/>
</dbReference>
<dbReference type="GO" id="GO:0016757">
    <property type="term" value="F:glycosyltransferase activity"/>
    <property type="evidence" value="ECO:0007669"/>
    <property type="project" value="InterPro"/>
</dbReference>
<dbReference type="Pfam" id="PF00534">
    <property type="entry name" value="Glycos_transf_1"/>
    <property type="match status" value="1"/>
</dbReference>
<reference evidence="4 5" key="1">
    <citation type="journal article" date="2015" name="Nature">
        <title>rRNA introns, odd ribosomes, and small enigmatic genomes across a large radiation of phyla.</title>
        <authorList>
            <person name="Brown C.T."/>
            <person name="Hug L.A."/>
            <person name="Thomas B.C."/>
            <person name="Sharon I."/>
            <person name="Castelle C.J."/>
            <person name="Singh A."/>
            <person name="Wilkins M.J."/>
            <person name="Williams K.H."/>
            <person name="Banfield J.F."/>
        </authorList>
    </citation>
    <scope>NUCLEOTIDE SEQUENCE [LARGE SCALE GENOMIC DNA]</scope>
</reference>
<name>A0A0G1D5P7_9BACT</name>
<protein>
    <submittedName>
        <fullName evidence="4">Glycosyl transferase group 1</fullName>
    </submittedName>
</protein>
<dbReference type="Gene3D" id="3.40.50.2000">
    <property type="entry name" value="Glycogen Phosphorylase B"/>
    <property type="match status" value="2"/>
</dbReference>
<dbReference type="PATRIC" id="fig|1619039.3.peg.24"/>
<dbReference type="PANTHER" id="PTHR46401:SF2">
    <property type="entry name" value="GLYCOSYLTRANSFERASE WBBK-RELATED"/>
    <property type="match status" value="1"/>
</dbReference>
<evidence type="ECO:0000256" key="1">
    <source>
        <dbReference type="ARBA" id="ARBA00022679"/>
    </source>
</evidence>
<proteinExistence type="predicted"/>
<comment type="caution">
    <text evidence="4">The sequence shown here is derived from an EMBL/GenBank/DDBJ whole genome shotgun (WGS) entry which is preliminary data.</text>
</comment>
<gene>
    <name evidence="4" type="ORF">UV20_C0001G0023</name>
</gene>
<keyword evidence="2" id="KW-1133">Transmembrane helix</keyword>
<evidence type="ECO:0000313" key="4">
    <source>
        <dbReference type="EMBL" id="KKS57383.1"/>
    </source>
</evidence>
<keyword evidence="1 4" id="KW-0808">Transferase</keyword>
<feature type="domain" description="Glycosyl transferase family 1" evidence="3">
    <location>
        <begin position="189"/>
        <end position="356"/>
    </location>
</feature>
<feature type="transmembrane region" description="Helical" evidence="2">
    <location>
        <begin position="79"/>
        <end position="101"/>
    </location>
</feature>
<sequence>MKLIYLTNARIPTEKAHGIQIMQMCRSFALSKPQRVEVELIVPRRLNEIKIDSFEYYGIEKCFKITYLPCFDLLPWAKYLGRLSLVIQTSTFFIVAFFYLLGKKFDVIYTRDELALLLAPWRKKIVWEAHNFSKVTQWLKKSVRKTFLVISLTNLLKKRLVEAGISSEKILVAPDGVDLKLFGLDISQAAARQKVGLALNKKIILYSGHLYQWKGVITLLQAVEFLPSNAEIVLVGGSAEEVKKIRSSNPDLSRVNFIGQRPYAEIPYYLKAADVLVLPNSQADLISREFTSPLKLFEYLAAKRPVVASDLPSIREILTNERNALLFKPDDAKDLSLKISAVLNNDDLAKKISDQAFSDVQNYSWEERARKILFLIDDKAKK</sequence>